<dbReference type="AlphaFoldDB" id="L0F342"/>
<dbReference type="InterPro" id="IPR025495">
    <property type="entry name" value="DUF4386"/>
</dbReference>
<keyword evidence="1" id="KW-1133">Transmembrane helix</keyword>
<feature type="transmembrane region" description="Helical" evidence="1">
    <location>
        <begin position="207"/>
        <end position="228"/>
    </location>
</feature>
<protein>
    <recommendedName>
        <fullName evidence="4">DUF4386 family protein</fullName>
    </recommendedName>
</protein>
<feature type="transmembrane region" description="Helical" evidence="1">
    <location>
        <begin position="22"/>
        <end position="46"/>
    </location>
</feature>
<dbReference type="KEGG" id="ddl:Desdi_0742"/>
<evidence type="ECO:0008006" key="4">
    <source>
        <dbReference type="Google" id="ProtNLM"/>
    </source>
</evidence>
<evidence type="ECO:0000313" key="3">
    <source>
        <dbReference type="Proteomes" id="UP000010797"/>
    </source>
</evidence>
<organism evidence="2 3">
    <name type="scientific">Desulfitobacterium dichloroeliminans (strain LMG P-21439 / DCA1)</name>
    <dbReference type="NCBI Taxonomy" id="871963"/>
    <lineage>
        <taxon>Bacteria</taxon>
        <taxon>Bacillati</taxon>
        <taxon>Bacillota</taxon>
        <taxon>Clostridia</taxon>
        <taxon>Eubacteriales</taxon>
        <taxon>Desulfitobacteriaceae</taxon>
        <taxon>Desulfitobacterium</taxon>
    </lineage>
</organism>
<name>L0F342_DESDL</name>
<dbReference type="OrthoDB" id="3078453at2"/>
<dbReference type="STRING" id="871963.Desdi_0742"/>
<dbReference type="EMBL" id="CP003344">
    <property type="protein sequence ID" value="AGA68269.1"/>
    <property type="molecule type" value="Genomic_DNA"/>
</dbReference>
<accession>L0F342</accession>
<dbReference type="HOGENOM" id="CLU_1260770_0_0_9"/>
<evidence type="ECO:0000256" key="1">
    <source>
        <dbReference type="SAM" id="Phobius"/>
    </source>
</evidence>
<keyword evidence="1" id="KW-0472">Membrane</keyword>
<feature type="transmembrane region" description="Helical" evidence="1">
    <location>
        <begin position="158"/>
        <end position="175"/>
    </location>
</feature>
<dbReference type="eggNOG" id="ENOG50304TF">
    <property type="taxonomic scope" value="Bacteria"/>
</dbReference>
<dbReference type="RefSeq" id="WP_015261270.1">
    <property type="nucleotide sequence ID" value="NC_019903.1"/>
</dbReference>
<feature type="transmembrane region" description="Helical" evidence="1">
    <location>
        <begin position="66"/>
        <end position="90"/>
    </location>
</feature>
<keyword evidence="1" id="KW-0812">Transmembrane</keyword>
<evidence type="ECO:0000313" key="2">
    <source>
        <dbReference type="EMBL" id="AGA68269.1"/>
    </source>
</evidence>
<dbReference type="Pfam" id="PF14329">
    <property type="entry name" value="DUF4386"/>
    <property type="match status" value="1"/>
</dbReference>
<feature type="transmembrane region" description="Helical" evidence="1">
    <location>
        <begin position="97"/>
        <end position="115"/>
    </location>
</feature>
<feature type="transmembrane region" description="Helical" evidence="1">
    <location>
        <begin position="184"/>
        <end position="201"/>
    </location>
</feature>
<sequence>MNVNRSLFDEANPEKWGCLYKIAGYATIIMLIIIPIQIAIFTIFPFPDSIESWFELFNKNWLLGLIHLDLLYIINNVIVAIMYLAFYFSLKKKNESLMIIALVLGLLGISAYLSSNKAFEMLSISNLYYAADSETAKTILLASGQTMLSSWRGTAFDIYYVLNGITLIIISCVMFKNSIYSNKIAVIGLLSGVLMMIPSTAGTIGLVFSLASLIPWAVFAILVSIKFLQLSNLK</sequence>
<proteinExistence type="predicted"/>
<reference evidence="3" key="1">
    <citation type="submission" date="2012-02" db="EMBL/GenBank/DDBJ databases">
        <title>Complete sequence of Desulfitobacterium dichloroeliminans LMG P-21439.</title>
        <authorList>
            <person name="Lucas S."/>
            <person name="Han J."/>
            <person name="Lapidus A."/>
            <person name="Cheng J.-F."/>
            <person name="Goodwin L."/>
            <person name="Pitluck S."/>
            <person name="Peters L."/>
            <person name="Ovchinnikova G."/>
            <person name="Teshima H."/>
            <person name="Detter J.C."/>
            <person name="Han C."/>
            <person name="Tapia R."/>
            <person name="Land M."/>
            <person name="Hauser L."/>
            <person name="Kyrpides N."/>
            <person name="Ivanova N."/>
            <person name="Pagani I."/>
            <person name="Kruse T."/>
            <person name="de Vos W.M."/>
            <person name="Boon N."/>
            <person name="Smidt H."/>
            <person name="Woyke T."/>
        </authorList>
    </citation>
    <scope>NUCLEOTIDE SEQUENCE [LARGE SCALE GENOMIC DNA]</scope>
    <source>
        <strain evidence="3">LMG P-21439 / DCA1</strain>
    </source>
</reference>
<gene>
    <name evidence="2" type="ordered locus">Desdi_0742</name>
</gene>
<dbReference type="Proteomes" id="UP000010797">
    <property type="component" value="Chromosome"/>
</dbReference>
<keyword evidence="3" id="KW-1185">Reference proteome</keyword>